<accession>A0ABU8DYC4</accession>
<name>A0ABU8DYC4_9ACTN</name>
<evidence type="ECO:0000313" key="2">
    <source>
        <dbReference type="EMBL" id="MEI4273034.1"/>
    </source>
</evidence>
<reference evidence="2 3" key="1">
    <citation type="submission" date="2024-03" db="EMBL/GenBank/DDBJ databases">
        <title>Draft genome sequence of Klenkia sp. LSe6-5.</title>
        <authorList>
            <person name="Duangmal K."/>
            <person name="Chantavorakit T."/>
        </authorList>
    </citation>
    <scope>NUCLEOTIDE SEQUENCE [LARGE SCALE GENOMIC DNA]</scope>
    <source>
        <strain evidence="2 3">LSe6-5</strain>
    </source>
</reference>
<keyword evidence="3" id="KW-1185">Reference proteome</keyword>
<protein>
    <recommendedName>
        <fullName evidence="4">DUF4190 domain-containing protein</fullName>
    </recommendedName>
</protein>
<gene>
    <name evidence="2" type="ORF">TEK04_15000</name>
</gene>
<dbReference type="RefSeq" id="WP_336405159.1">
    <property type="nucleotide sequence ID" value="NZ_JBAPLU010000016.1"/>
</dbReference>
<dbReference type="Proteomes" id="UP001361570">
    <property type="component" value="Unassembled WGS sequence"/>
</dbReference>
<comment type="caution">
    <text evidence="2">The sequence shown here is derived from an EMBL/GenBank/DDBJ whole genome shotgun (WGS) entry which is preliminary data.</text>
</comment>
<evidence type="ECO:0000313" key="3">
    <source>
        <dbReference type="Proteomes" id="UP001361570"/>
    </source>
</evidence>
<feature type="transmembrane region" description="Helical" evidence="1">
    <location>
        <begin position="24"/>
        <end position="45"/>
    </location>
</feature>
<keyword evidence="1" id="KW-0812">Transmembrane</keyword>
<dbReference type="EMBL" id="JBAPLU010000016">
    <property type="protein sequence ID" value="MEI4273034.1"/>
    <property type="molecule type" value="Genomic_DNA"/>
</dbReference>
<proteinExistence type="predicted"/>
<sequence length="91" mass="9264">MTIHQGTTTGTYAPAGAVLPSRTMTIVITALFGVFGAIPAAMHGSRAERLGGSSKPYWMAFGVTMVVSIVLYVILFAGVIAAMAAAISSAS</sequence>
<feature type="transmembrane region" description="Helical" evidence="1">
    <location>
        <begin position="57"/>
        <end position="87"/>
    </location>
</feature>
<evidence type="ECO:0000256" key="1">
    <source>
        <dbReference type="SAM" id="Phobius"/>
    </source>
</evidence>
<organism evidence="2 3">
    <name type="scientific">Klenkia sesuvii</name>
    <dbReference type="NCBI Taxonomy" id="3103137"/>
    <lineage>
        <taxon>Bacteria</taxon>
        <taxon>Bacillati</taxon>
        <taxon>Actinomycetota</taxon>
        <taxon>Actinomycetes</taxon>
        <taxon>Geodermatophilales</taxon>
        <taxon>Geodermatophilaceae</taxon>
        <taxon>Klenkia</taxon>
    </lineage>
</organism>
<keyword evidence="1" id="KW-0472">Membrane</keyword>
<keyword evidence="1" id="KW-1133">Transmembrane helix</keyword>
<evidence type="ECO:0008006" key="4">
    <source>
        <dbReference type="Google" id="ProtNLM"/>
    </source>
</evidence>